<feature type="compositionally biased region" description="Low complexity" evidence="9">
    <location>
        <begin position="236"/>
        <end position="253"/>
    </location>
</feature>
<feature type="region of interest" description="Disordered" evidence="9">
    <location>
        <begin position="836"/>
        <end position="875"/>
    </location>
</feature>
<dbReference type="InterPro" id="IPR011009">
    <property type="entry name" value="Kinase-like_dom_sf"/>
</dbReference>
<dbReference type="PROSITE" id="PS50011">
    <property type="entry name" value="PROTEIN_KINASE_DOM"/>
    <property type="match status" value="1"/>
</dbReference>
<feature type="compositionally biased region" description="Polar residues" evidence="9">
    <location>
        <begin position="157"/>
        <end position="166"/>
    </location>
</feature>
<dbReference type="EC" id="2.7.11.1" evidence="1"/>
<keyword evidence="13" id="KW-1185">Reference proteome</keyword>
<feature type="compositionally biased region" description="Low complexity" evidence="9">
    <location>
        <begin position="26"/>
        <end position="46"/>
    </location>
</feature>
<feature type="region of interest" description="Disordered" evidence="9">
    <location>
        <begin position="235"/>
        <end position="277"/>
    </location>
</feature>
<dbReference type="InterPro" id="IPR000961">
    <property type="entry name" value="AGC-kinase_C"/>
</dbReference>
<evidence type="ECO:0000256" key="7">
    <source>
        <dbReference type="ARBA" id="ARBA00047899"/>
    </source>
</evidence>
<evidence type="ECO:0000256" key="3">
    <source>
        <dbReference type="ARBA" id="ARBA00022679"/>
    </source>
</evidence>
<feature type="compositionally biased region" description="Basic and acidic residues" evidence="9">
    <location>
        <begin position="82"/>
        <end position="100"/>
    </location>
</feature>
<dbReference type="GO" id="GO:0005524">
    <property type="term" value="F:ATP binding"/>
    <property type="evidence" value="ECO:0007669"/>
    <property type="project" value="UniProtKB-KW"/>
</dbReference>
<feature type="domain" description="Protein kinase" evidence="10">
    <location>
        <begin position="395"/>
        <end position="778"/>
    </location>
</feature>
<keyword evidence="2" id="KW-0723">Serine/threonine-protein kinase</keyword>
<keyword evidence="3" id="KW-0808">Transferase</keyword>
<feature type="region of interest" description="Disordered" evidence="9">
    <location>
        <begin position="26"/>
        <end position="57"/>
    </location>
</feature>
<comment type="catalytic activity">
    <reaction evidence="8">
        <text>L-seryl-[protein] + ATP = O-phospho-L-seryl-[protein] + ADP + H(+)</text>
        <dbReference type="Rhea" id="RHEA:17989"/>
        <dbReference type="Rhea" id="RHEA-COMP:9863"/>
        <dbReference type="Rhea" id="RHEA-COMP:11604"/>
        <dbReference type="ChEBI" id="CHEBI:15378"/>
        <dbReference type="ChEBI" id="CHEBI:29999"/>
        <dbReference type="ChEBI" id="CHEBI:30616"/>
        <dbReference type="ChEBI" id="CHEBI:83421"/>
        <dbReference type="ChEBI" id="CHEBI:456216"/>
        <dbReference type="EC" id="2.7.11.1"/>
    </reaction>
</comment>
<dbReference type="SUPFAM" id="SSF56112">
    <property type="entry name" value="Protein kinase-like (PK-like)"/>
    <property type="match status" value="1"/>
</dbReference>
<feature type="compositionally biased region" description="Basic and acidic residues" evidence="9">
    <location>
        <begin position="168"/>
        <end position="181"/>
    </location>
</feature>
<evidence type="ECO:0000259" key="11">
    <source>
        <dbReference type="PROSITE" id="PS51285"/>
    </source>
</evidence>
<dbReference type="STRING" id="933388.S7ZTJ7"/>
<dbReference type="GO" id="GO:0035556">
    <property type="term" value="P:intracellular signal transduction"/>
    <property type="evidence" value="ECO:0007669"/>
    <property type="project" value="TreeGrafter"/>
</dbReference>
<evidence type="ECO:0000256" key="2">
    <source>
        <dbReference type="ARBA" id="ARBA00022527"/>
    </source>
</evidence>
<feature type="region of interest" description="Disordered" evidence="9">
    <location>
        <begin position="136"/>
        <end position="191"/>
    </location>
</feature>
<evidence type="ECO:0000313" key="13">
    <source>
        <dbReference type="Proteomes" id="UP000019376"/>
    </source>
</evidence>
<dbReference type="eggNOG" id="KOG0605">
    <property type="taxonomic scope" value="Eukaryota"/>
</dbReference>
<reference evidence="12 13" key="1">
    <citation type="journal article" date="2013" name="PLoS ONE">
        <title>Genomic and secretomic analyses reveal unique features of the lignocellulolytic enzyme system of Penicillium decumbens.</title>
        <authorList>
            <person name="Liu G."/>
            <person name="Zhang L."/>
            <person name="Wei X."/>
            <person name="Zou G."/>
            <person name="Qin Y."/>
            <person name="Ma L."/>
            <person name="Li J."/>
            <person name="Zheng H."/>
            <person name="Wang S."/>
            <person name="Wang C."/>
            <person name="Xun L."/>
            <person name="Zhao G.-P."/>
            <person name="Zhou Z."/>
            <person name="Qu Y."/>
        </authorList>
    </citation>
    <scope>NUCLEOTIDE SEQUENCE [LARGE SCALE GENOMIC DNA]</scope>
    <source>
        <strain evidence="13">114-2 / CGMCC 5302</strain>
    </source>
</reference>
<gene>
    <name evidence="12" type="ORF">PDE_08997</name>
</gene>
<dbReference type="EMBL" id="KB644415">
    <property type="protein sequence ID" value="EPS34035.1"/>
    <property type="molecule type" value="Genomic_DNA"/>
</dbReference>
<keyword evidence="6" id="KW-0067">ATP-binding</keyword>
<dbReference type="AlphaFoldDB" id="S7ZTJ7"/>
<dbReference type="Proteomes" id="UP000019376">
    <property type="component" value="Unassembled WGS sequence"/>
</dbReference>
<evidence type="ECO:0000256" key="9">
    <source>
        <dbReference type="SAM" id="MobiDB-lite"/>
    </source>
</evidence>
<evidence type="ECO:0000256" key="5">
    <source>
        <dbReference type="ARBA" id="ARBA00022777"/>
    </source>
</evidence>
<evidence type="ECO:0000256" key="8">
    <source>
        <dbReference type="ARBA" id="ARBA00048679"/>
    </source>
</evidence>
<dbReference type="GO" id="GO:0004674">
    <property type="term" value="F:protein serine/threonine kinase activity"/>
    <property type="evidence" value="ECO:0007669"/>
    <property type="project" value="UniProtKB-KW"/>
</dbReference>
<dbReference type="PROSITE" id="PS51285">
    <property type="entry name" value="AGC_KINASE_CTER"/>
    <property type="match status" value="1"/>
</dbReference>
<name>S7ZTJ7_PENO1</name>
<dbReference type="PANTHER" id="PTHR24356:SF400">
    <property type="entry name" value="SERINE_THREONINE-PROTEIN KINASE CBK1"/>
    <property type="match status" value="1"/>
</dbReference>
<comment type="catalytic activity">
    <reaction evidence="7">
        <text>L-threonyl-[protein] + ATP = O-phospho-L-threonyl-[protein] + ADP + H(+)</text>
        <dbReference type="Rhea" id="RHEA:46608"/>
        <dbReference type="Rhea" id="RHEA-COMP:11060"/>
        <dbReference type="Rhea" id="RHEA-COMP:11605"/>
        <dbReference type="ChEBI" id="CHEBI:15378"/>
        <dbReference type="ChEBI" id="CHEBI:30013"/>
        <dbReference type="ChEBI" id="CHEBI:30616"/>
        <dbReference type="ChEBI" id="CHEBI:61977"/>
        <dbReference type="ChEBI" id="CHEBI:456216"/>
        <dbReference type="EC" id="2.7.11.1"/>
    </reaction>
</comment>
<dbReference type="SMART" id="SM00220">
    <property type="entry name" value="S_TKc"/>
    <property type="match status" value="1"/>
</dbReference>
<dbReference type="Gene3D" id="3.30.200.20">
    <property type="entry name" value="Phosphorylase Kinase, domain 1"/>
    <property type="match status" value="3"/>
</dbReference>
<evidence type="ECO:0000256" key="1">
    <source>
        <dbReference type="ARBA" id="ARBA00012513"/>
    </source>
</evidence>
<evidence type="ECO:0000256" key="4">
    <source>
        <dbReference type="ARBA" id="ARBA00022741"/>
    </source>
</evidence>
<dbReference type="PhylomeDB" id="S7ZTJ7"/>
<dbReference type="InterPro" id="IPR050236">
    <property type="entry name" value="Ser_Thr_kinase_AGC"/>
</dbReference>
<dbReference type="Pfam" id="PF00069">
    <property type="entry name" value="Pkinase"/>
    <property type="match status" value="2"/>
</dbReference>
<dbReference type="PANTHER" id="PTHR24356">
    <property type="entry name" value="SERINE/THREONINE-PROTEIN KINASE"/>
    <property type="match status" value="1"/>
</dbReference>
<evidence type="ECO:0000259" key="10">
    <source>
        <dbReference type="PROSITE" id="PS50011"/>
    </source>
</evidence>
<organism evidence="12 13">
    <name type="scientific">Penicillium oxalicum (strain 114-2 / CGMCC 5302)</name>
    <name type="common">Penicillium decumbens</name>
    <dbReference type="NCBI Taxonomy" id="933388"/>
    <lineage>
        <taxon>Eukaryota</taxon>
        <taxon>Fungi</taxon>
        <taxon>Dikarya</taxon>
        <taxon>Ascomycota</taxon>
        <taxon>Pezizomycotina</taxon>
        <taxon>Eurotiomycetes</taxon>
        <taxon>Eurotiomycetidae</taxon>
        <taxon>Eurotiales</taxon>
        <taxon>Aspergillaceae</taxon>
        <taxon>Penicillium</taxon>
    </lineage>
</organism>
<dbReference type="HOGENOM" id="CLU_000288_19_1_1"/>
<feature type="compositionally biased region" description="Basic and acidic residues" evidence="9">
    <location>
        <begin position="836"/>
        <end position="860"/>
    </location>
</feature>
<dbReference type="Gene3D" id="1.10.510.10">
    <property type="entry name" value="Transferase(Phosphotransferase) domain 1"/>
    <property type="match status" value="3"/>
</dbReference>
<proteinExistence type="predicted"/>
<protein>
    <recommendedName>
        <fullName evidence="1">non-specific serine/threonine protein kinase</fullName>
        <ecNumber evidence="1">2.7.11.1</ecNumber>
    </recommendedName>
</protein>
<accession>S7ZTJ7</accession>
<keyword evidence="5" id="KW-0418">Kinase</keyword>
<feature type="compositionally biased region" description="Basic and acidic residues" evidence="9">
    <location>
        <begin position="140"/>
        <end position="154"/>
    </location>
</feature>
<feature type="domain" description="AGC-kinase C-terminal" evidence="11">
    <location>
        <begin position="808"/>
        <end position="960"/>
    </location>
</feature>
<dbReference type="OrthoDB" id="3638488at2759"/>
<feature type="region of interest" description="Disordered" evidence="9">
    <location>
        <begin position="73"/>
        <end position="111"/>
    </location>
</feature>
<dbReference type="InterPro" id="IPR000719">
    <property type="entry name" value="Prot_kinase_dom"/>
</dbReference>
<feature type="compositionally biased region" description="Polar residues" evidence="9">
    <location>
        <begin position="254"/>
        <end position="270"/>
    </location>
</feature>
<evidence type="ECO:0000256" key="6">
    <source>
        <dbReference type="ARBA" id="ARBA00022840"/>
    </source>
</evidence>
<evidence type="ECO:0000313" key="12">
    <source>
        <dbReference type="EMBL" id="EPS34035.1"/>
    </source>
</evidence>
<keyword evidence="4" id="KW-0547">Nucleotide-binding</keyword>
<sequence>MTISSIPSTQCRPSVRGLWSTHKSTFTTSHHHASSSTSTPSDRTLSPISDDQSSKPRFRFRLTRSGSKLLSLLGLGASSNDNRTKTEPESSEEAESHQNARDGPFAPDSALMGCNFQTANCSPETEQLMASTSLTGQDLPSREFHHGRDNDREAFTPSHSHSTNIKPHSPDAKKDKGKIVPELDSQSKPSVIDRVSPKLSWPFGYTTVVHRQKFRERPNIIIPNKLITSVIRADGDGASDTSSGSSITPSSGGFQTLYSAPSTPLTSAEPSPTRELDSEMAWSFGSSNHSNGAPALDLSKDSGKQVTTILTVEAASVAKVYLELYFNSILQNSNPREKRMNELEQQIDACRMASEGDGMRHRCAVQENGYLRQCRAFKTRIRSSSYKQKNPVDFYDIIKTLGKGSFGEVHLVREKDVQPREDDLKALRNTGPFARLRRTELNSSAVDVASKNRRRCLNEEKKECYAMKVIKKSDMVRNCQEGHVRAERDFLVVAARSRWVVPLIASFQDDNFLYLVMDFMIGGDFLGLLIRKNILSEDWTRFYIAEMVLCIEEAHRLCWIHRDIKPDNFLISASGHLKISDFGLAFDGHWSHDQAYYNNQRYTLLERLGIDVKGDQEDQVAAADTNEPVNVESYQRQGSHCPKYEVPATDILEWRNQRERRRFAKSVVGTSSYMAPEVIRGEMYDGRCDWWSLGIILYECLYGYTPFACETRYDTKMRILHHYKTLHFPRETPMERLVSRDAVDLILRLLQEREYRLCSPKYRANNILIGHLPSPEWLYTMDSRYRECTNFWVYPNDAIDIKLHPFFRGTRWDRLHLTEPPYVPQVKGWEDTRYFADEASDQPEKRTDESESNERCRNEGDASNQSPATGDAAPRSIDMFRNEHPIPGGIPIFSGPAVDSAEPHKLIAPSQEAKRKKRKERPRDKILRDCRVGKTALQIRKNGAFLGYTYRRPRVPAMAFWSEREVNICREAID</sequence>